<protein>
    <submittedName>
        <fullName evidence="1">Uncharacterized protein</fullName>
    </submittedName>
</protein>
<dbReference type="EMBL" id="CAIJDP010000062">
    <property type="protein sequence ID" value="CAD0003231.1"/>
    <property type="molecule type" value="Genomic_DNA"/>
</dbReference>
<name>A0A6V6YUR9_9FLAO</name>
<proteinExistence type="predicted"/>
<reference evidence="1 2" key="1">
    <citation type="submission" date="2020-06" db="EMBL/GenBank/DDBJ databases">
        <authorList>
            <person name="Criscuolo A."/>
        </authorList>
    </citation>
    <scope>NUCLEOTIDE SEQUENCE [LARGE SCALE GENOMIC DNA]</scope>
    <source>
        <strain evidence="2">CIP 111411</strain>
    </source>
</reference>
<dbReference type="AlphaFoldDB" id="A0A6V6YUR9"/>
<evidence type="ECO:0000313" key="1">
    <source>
        <dbReference type="EMBL" id="CAD0003231.1"/>
    </source>
</evidence>
<comment type="caution">
    <text evidence="1">The sequence shown here is derived from an EMBL/GenBank/DDBJ whole genome shotgun (WGS) entry which is preliminary data.</text>
</comment>
<dbReference type="RefSeq" id="WP_180908516.1">
    <property type="nucleotide sequence ID" value="NZ_CAIJDP010000062.1"/>
</dbReference>
<sequence length="104" mass="12345">MIKKKDRFDDWDAVIKLLKIIKSKITPDTDLLWTNYNSAEEVIAEINKIDNLLRNNDKKGLEYLGYLFAPTGTFQEISMQNDWIQEYLNLSLEFDILHEHLKQQ</sequence>
<keyword evidence="2" id="KW-1185">Reference proteome</keyword>
<organism evidence="1 2">
    <name type="scientific">Flavobacterium salmonis</name>
    <dbReference type="NCBI Taxonomy" id="2654844"/>
    <lineage>
        <taxon>Bacteria</taxon>
        <taxon>Pseudomonadati</taxon>
        <taxon>Bacteroidota</taxon>
        <taxon>Flavobacteriia</taxon>
        <taxon>Flavobacteriales</taxon>
        <taxon>Flavobacteriaceae</taxon>
        <taxon>Flavobacterium</taxon>
    </lineage>
</organism>
<evidence type="ECO:0000313" key="2">
    <source>
        <dbReference type="Proteomes" id="UP000530060"/>
    </source>
</evidence>
<accession>A0A6V6YUR9</accession>
<dbReference type="Proteomes" id="UP000530060">
    <property type="component" value="Unassembled WGS sequence"/>
</dbReference>
<gene>
    <name evidence="1" type="ORF">FLAT13_01565</name>
</gene>